<dbReference type="InterPro" id="IPR004045">
    <property type="entry name" value="Glutathione_S-Trfase_N"/>
</dbReference>
<gene>
    <name evidence="9" type="ORF">DAEQUDRAFT_744755</name>
</gene>
<comment type="function">
    <text evidence="5">Involved in the oxidative stress response and detoxification.</text>
</comment>
<protein>
    <recommendedName>
        <fullName evidence="2">glutathione transferase</fullName>
        <ecNumber evidence="2">2.5.1.18</ecNumber>
    </recommendedName>
</protein>
<dbReference type="InterPro" id="IPR036249">
    <property type="entry name" value="Thioredoxin-like_sf"/>
</dbReference>
<dbReference type="PROSITE" id="PS50404">
    <property type="entry name" value="GST_NTER"/>
    <property type="match status" value="1"/>
</dbReference>
<comment type="similarity">
    <text evidence="1 6">Belongs to the GST superfamily.</text>
</comment>
<dbReference type="InterPro" id="IPR004046">
    <property type="entry name" value="GST_C"/>
</dbReference>
<dbReference type="SFLD" id="SFLDG01151">
    <property type="entry name" value="Main.2:_Nu-like"/>
    <property type="match status" value="1"/>
</dbReference>
<dbReference type="InterPro" id="IPR040079">
    <property type="entry name" value="Glutathione_S-Trfase"/>
</dbReference>
<name>A0A165R392_9APHY</name>
<evidence type="ECO:0000259" key="7">
    <source>
        <dbReference type="PROSITE" id="PS50404"/>
    </source>
</evidence>
<dbReference type="PANTHER" id="PTHR44051:SF3">
    <property type="entry name" value="TRANSCRIPTIONAL REGULATOR URE2"/>
    <property type="match status" value="1"/>
</dbReference>
<dbReference type="STRING" id="1314783.A0A165R392"/>
<dbReference type="SFLD" id="SFLDG00358">
    <property type="entry name" value="Main_(cytGST)"/>
    <property type="match status" value="1"/>
</dbReference>
<evidence type="ECO:0000313" key="9">
    <source>
        <dbReference type="EMBL" id="KZT70245.1"/>
    </source>
</evidence>
<evidence type="ECO:0000256" key="6">
    <source>
        <dbReference type="RuleBase" id="RU003494"/>
    </source>
</evidence>
<keyword evidence="3" id="KW-0808">Transferase</keyword>
<dbReference type="PANTHER" id="PTHR44051">
    <property type="entry name" value="GLUTATHIONE S-TRANSFERASE-RELATED"/>
    <property type="match status" value="1"/>
</dbReference>
<keyword evidence="10" id="KW-1185">Reference proteome</keyword>
<comment type="catalytic activity">
    <reaction evidence="4">
        <text>RX + glutathione = an S-substituted glutathione + a halide anion + H(+)</text>
        <dbReference type="Rhea" id="RHEA:16437"/>
        <dbReference type="ChEBI" id="CHEBI:15378"/>
        <dbReference type="ChEBI" id="CHEBI:16042"/>
        <dbReference type="ChEBI" id="CHEBI:17792"/>
        <dbReference type="ChEBI" id="CHEBI:57925"/>
        <dbReference type="ChEBI" id="CHEBI:90779"/>
        <dbReference type="EC" id="2.5.1.18"/>
    </reaction>
</comment>
<reference evidence="9 10" key="1">
    <citation type="journal article" date="2016" name="Mol. Biol. Evol.">
        <title>Comparative Genomics of Early-Diverging Mushroom-Forming Fungi Provides Insights into the Origins of Lignocellulose Decay Capabilities.</title>
        <authorList>
            <person name="Nagy L.G."/>
            <person name="Riley R."/>
            <person name="Tritt A."/>
            <person name="Adam C."/>
            <person name="Daum C."/>
            <person name="Floudas D."/>
            <person name="Sun H."/>
            <person name="Yadav J.S."/>
            <person name="Pangilinan J."/>
            <person name="Larsson K.H."/>
            <person name="Matsuura K."/>
            <person name="Barry K."/>
            <person name="Labutti K."/>
            <person name="Kuo R."/>
            <person name="Ohm R.A."/>
            <person name="Bhattacharya S.S."/>
            <person name="Shirouzu T."/>
            <person name="Yoshinaga Y."/>
            <person name="Martin F.M."/>
            <person name="Grigoriev I.V."/>
            <person name="Hibbett D.S."/>
        </authorList>
    </citation>
    <scope>NUCLEOTIDE SEQUENCE [LARGE SCALE GENOMIC DNA]</scope>
    <source>
        <strain evidence="9 10">L-15889</strain>
    </source>
</reference>
<accession>A0A165R392</accession>
<evidence type="ECO:0000259" key="8">
    <source>
        <dbReference type="PROSITE" id="PS50405"/>
    </source>
</evidence>
<dbReference type="Pfam" id="PF02798">
    <property type="entry name" value="GST_N"/>
    <property type="match status" value="1"/>
</dbReference>
<proteinExistence type="inferred from homology"/>
<organism evidence="9 10">
    <name type="scientific">Daedalea quercina L-15889</name>
    <dbReference type="NCBI Taxonomy" id="1314783"/>
    <lineage>
        <taxon>Eukaryota</taxon>
        <taxon>Fungi</taxon>
        <taxon>Dikarya</taxon>
        <taxon>Basidiomycota</taxon>
        <taxon>Agaricomycotina</taxon>
        <taxon>Agaricomycetes</taxon>
        <taxon>Polyporales</taxon>
        <taxon>Fomitopsis</taxon>
    </lineage>
</organism>
<feature type="domain" description="GST N-terminal" evidence="7">
    <location>
        <begin position="5"/>
        <end position="89"/>
    </location>
</feature>
<dbReference type="FunFam" id="1.20.1050.130:FF:000016">
    <property type="entry name" value="Glutathione S-transferase 1"/>
    <property type="match status" value="1"/>
</dbReference>
<evidence type="ECO:0000256" key="3">
    <source>
        <dbReference type="ARBA" id="ARBA00022679"/>
    </source>
</evidence>
<dbReference type="EMBL" id="KV429052">
    <property type="protein sequence ID" value="KZT70245.1"/>
    <property type="molecule type" value="Genomic_DNA"/>
</dbReference>
<dbReference type="GO" id="GO:0005634">
    <property type="term" value="C:nucleus"/>
    <property type="evidence" value="ECO:0007669"/>
    <property type="project" value="UniProtKB-ARBA"/>
</dbReference>
<dbReference type="OrthoDB" id="422574at2759"/>
<dbReference type="Gene3D" id="1.20.1050.130">
    <property type="match status" value="1"/>
</dbReference>
<evidence type="ECO:0000256" key="4">
    <source>
        <dbReference type="ARBA" id="ARBA00047960"/>
    </source>
</evidence>
<evidence type="ECO:0000313" key="10">
    <source>
        <dbReference type="Proteomes" id="UP000076727"/>
    </source>
</evidence>
<dbReference type="AlphaFoldDB" id="A0A165R392"/>
<dbReference type="CDD" id="cd03048">
    <property type="entry name" value="GST_N_Ure2p_like"/>
    <property type="match status" value="1"/>
</dbReference>
<evidence type="ECO:0000256" key="5">
    <source>
        <dbReference type="ARBA" id="ARBA00060024"/>
    </source>
</evidence>
<dbReference type="SFLD" id="SFLDS00019">
    <property type="entry name" value="Glutathione_Transferase_(cytos"/>
    <property type="match status" value="1"/>
</dbReference>
<dbReference type="Proteomes" id="UP000076727">
    <property type="component" value="Unassembled WGS sequence"/>
</dbReference>
<sequence>MSHGKQFTLFTHVKGPNGWKVAYILAELGLDFEPKYLDFDEQEQKGPEHMQYNPNGRIPTLIDHANNNFAIWESNAIILYLVEKYDTDHRISVSDASEQFHQLQWLFFQASGQGPYYGQASWFTVYHPEKLPSAIERYKKEIIRVLRVLESVLSKQEWLVGGKCTIADISFVPWNTGVLNRLKEGNSDVSPERDLPGFWIWEQDMLQTRMGSRQ</sequence>
<dbReference type="SUPFAM" id="SSF52833">
    <property type="entry name" value="Thioredoxin-like"/>
    <property type="match status" value="1"/>
</dbReference>
<dbReference type="InterPro" id="IPR036282">
    <property type="entry name" value="Glutathione-S-Trfase_C_sf"/>
</dbReference>
<dbReference type="EC" id="2.5.1.18" evidence="2"/>
<dbReference type="GO" id="GO:0004364">
    <property type="term" value="F:glutathione transferase activity"/>
    <property type="evidence" value="ECO:0007669"/>
    <property type="project" value="UniProtKB-EC"/>
</dbReference>
<evidence type="ECO:0000256" key="1">
    <source>
        <dbReference type="ARBA" id="ARBA00007409"/>
    </source>
</evidence>
<feature type="domain" description="GST C-terminal" evidence="8">
    <location>
        <begin position="95"/>
        <end position="214"/>
    </location>
</feature>
<dbReference type="SUPFAM" id="SSF47616">
    <property type="entry name" value="GST C-terminal domain-like"/>
    <property type="match status" value="1"/>
</dbReference>
<dbReference type="GO" id="GO:0005737">
    <property type="term" value="C:cytoplasm"/>
    <property type="evidence" value="ECO:0007669"/>
    <property type="project" value="UniProtKB-ARBA"/>
</dbReference>
<evidence type="ECO:0000256" key="2">
    <source>
        <dbReference type="ARBA" id="ARBA00012452"/>
    </source>
</evidence>
<dbReference type="PROSITE" id="PS50405">
    <property type="entry name" value="GST_CTER"/>
    <property type="match status" value="1"/>
</dbReference>
<dbReference type="Pfam" id="PF00043">
    <property type="entry name" value="GST_C"/>
    <property type="match status" value="1"/>
</dbReference>
<dbReference type="InterPro" id="IPR010987">
    <property type="entry name" value="Glutathione-S-Trfase_C-like"/>
</dbReference>